<evidence type="ECO:0000313" key="2">
    <source>
        <dbReference type="Proteomes" id="UP000217446"/>
    </source>
</evidence>
<dbReference type="RefSeq" id="WP_067364249.1">
    <property type="nucleotide sequence ID" value="NZ_BDQI01000003.1"/>
</dbReference>
<protein>
    <submittedName>
        <fullName evidence="1">Uncharacterized protein</fullName>
    </submittedName>
</protein>
<evidence type="ECO:0000313" key="1">
    <source>
        <dbReference type="EMBL" id="GAX50508.1"/>
    </source>
</evidence>
<dbReference type="Proteomes" id="UP000217446">
    <property type="component" value="Unassembled WGS sequence"/>
</dbReference>
<proteinExistence type="predicted"/>
<dbReference type="STRING" id="1963.AQJ27_08810"/>
<name>A0A250V8L7_STROL</name>
<comment type="caution">
    <text evidence="1">The sequence shown here is derived from an EMBL/GenBank/DDBJ whole genome shotgun (WGS) entry which is preliminary data.</text>
</comment>
<dbReference type="EMBL" id="BDQI01000003">
    <property type="protein sequence ID" value="GAX50508.1"/>
    <property type="molecule type" value="Genomic_DNA"/>
</dbReference>
<keyword evidence="2" id="KW-1185">Reference proteome</keyword>
<reference evidence="2" key="1">
    <citation type="submission" date="2017-05" db="EMBL/GenBank/DDBJ databases">
        <title>Streptomyces olivochromogenes NBRC 3561 whole genome shotgun sequence.</title>
        <authorList>
            <person name="Dohra H."/>
            <person name="Kodani S."/>
        </authorList>
    </citation>
    <scope>NUCLEOTIDE SEQUENCE [LARGE SCALE GENOMIC DNA]</scope>
    <source>
        <strain evidence="2">NBRC 3561</strain>
    </source>
</reference>
<sequence length="103" mass="11217">MAERITDGPPTLGSALGIALRAYAEERGKVRWGVCGFLGEEYAPGATEPHRVAGVAVPARKTWHRRTHGALDTSRAGTWTTRLTPHHIRLGEVVLGEWLTSYG</sequence>
<gene>
    <name evidence="1" type="ORF">SO3561_02006</name>
</gene>
<dbReference type="AlphaFoldDB" id="A0A250V8L7"/>
<organism evidence="1 2">
    <name type="scientific">Streptomyces olivochromogenes</name>
    <dbReference type="NCBI Taxonomy" id="1963"/>
    <lineage>
        <taxon>Bacteria</taxon>
        <taxon>Bacillati</taxon>
        <taxon>Actinomycetota</taxon>
        <taxon>Actinomycetes</taxon>
        <taxon>Kitasatosporales</taxon>
        <taxon>Streptomycetaceae</taxon>
        <taxon>Streptomyces</taxon>
    </lineage>
</organism>
<accession>A0A250V8L7</accession>